<accession>A0A0U5GFE7</accession>
<dbReference type="GO" id="GO:0000981">
    <property type="term" value="F:DNA-binding transcription factor activity, RNA polymerase II-specific"/>
    <property type="evidence" value="ECO:0007669"/>
    <property type="project" value="InterPro"/>
</dbReference>
<dbReference type="GO" id="GO:0003677">
    <property type="term" value="F:DNA binding"/>
    <property type="evidence" value="ECO:0007669"/>
    <property type="project" value="UniProtKB-KW"/>
</dbReference>
<proteinExistence type="predicted"/>
<evidence type="ECO:0000313" key="10">
    <source>
        <dbReference type="EMBL" id="CEL10007.1"/>
    </source>
</evidence>
<dbReference type="PANTHER" id="PTHR31313">
    <property type="entry name" value="TY1 ENHANCER ACTIVATOR"/>
    <property type="match status" value="1"/>
</dbReference>
<keyword evidence="3" id="KW-0862">Zinc</keyword>
<feature type="compositionally biased region" description="Basic and acidic residues" evidence="8">
    <location>
        <begin position="743"/>
        <end position="757"/>
    </location>
</feature>
<dbReference type="GO" id="GO:0008270">
    <property type="term" value="F:zinc ion binding"/>
    <property type="evidence" value="ECO:0007669"/>
    <property type="project" value="InterPro"/>
</dbReference>
<dbReference type="Pfam" id="PF00172">
    <property type="entry name" value="Zn_clus"/>
    <property type="match status" value="1"/>
</dbReference>
<dbReference type="Proteomes" id="UP000054771">
    <property type="component" value="Unassembled WGS sequence"/>
</dbReference>
<evidence type="ECO:0000256" key="7">
    <source>
        <dbReference type="ARBA" id="ARBA00023242"/>
    </source>
</evidence>
<evidence type="ECO:0000259" key="9">
    <source>
        <dbReference type="PROSITE" id="PS50048"/>
    </source>
</evidence>
<evidence type="ECO:0000256" key="1">
    <source>
        <dbReference type="ARBA" id="ARBA00004123"/>
    </source>
</evidence>
<dbReference type="Pfam" id="PF04082">
    <property type="entry name" value="Fungal_trans"/>
    <property type="match status" value="1"/>
</dbReference>
<dbReference type="SMART" id="SM00066">
    <property type="entry name" value="GAL4"/>
    <property type="match status" value="1"/>
</dbReference>
<dbReference type="CDD" id="cd12148">
    <property type="entry name" value="fungal_TF_MHR"/>
    <property type="match status" value="1"/>
</dbReference>
<dbReference type="GO" id="GO:0006351">
    <property type="term" value="P:DNA-templated transcription"/>
    <property type="evidence" value="ECO:0007669"/>
    <property type="project" value="InterPro"/>
</dbReference>
<reference evidence="11" key="1">
    <citation type="journal article" date="2016" name="Genome Announc.">
        <title>Draft genome sequences of fungus Aspergillus calidoustus.</title>
        <authorList>
            <person name="Horn F."/>
            <person name="Linde J."/>
            <person name="Mattern D.J."/>
            <person name="Walther G."/>
            <person name="Guthke R."/>
            <person name="Scherlach K."/>
            <person name="Martin K."/>
            <person name="Brakhage A.A."/>
            <person name="Petzke L."/>
            <person name="Valiante V."/>
        </authorList>
    </citation>
    <scope>NUCLEOTIDE SEQUENCE [LARGE SCALE GENOMIC DNA]</scope>
    <source>
        <strain evidence="11">SF006504</strain>
    </source>
</reference>
<dbReference type="PROSITE" id="PS00463">
    <property type="entry name" value="ZN2_CY6_FUNGAL_1"/>
    <property type="match status" value="1"/>
</dbReference>
<dbReference type="CDD" id="cd00067">
    <property type="entry name" value="GAL4"/>
    <property type="match status" value="1"/>
</dbReference>
<dbReference type="AlphaFoldDB" id="A0A0U5GFE7"/>
<feature type="region of interest" description="Disordered" evidence="8">
    <location>
        <begin position="712"/>
        <end position="757"/>
    </location>
</feature>
<evidence type="ECO:0000256" key="2">
    <source>
        <dbReference type="ARBA" id="ARBA00022723"/>
    </source>
</evidence>
<evidence type="ECO:0000313" key="11">
    <source>
        <dbReference type="Proteomes" id="UP000054771"/>
    </source>
</evidence>
<dbReference type="OrthoDB" id="2154091at2759"/>
<keyword evidence="7" id="KW-0539">Nucleus</keyword>
<evidence type="ECO:0000256" key="8">
    <source>
        <dbReference type="SAM" id="MobiDB-lite"/>
    </source>
</evidence>
<sequence>MACVSCRESKVKCDGAEPACSNCATRKRECRYQAVDKRKLPLRVAIELLLNRVDQLCHFIQDNGLKPPRMSAERDLALRNILEMLGLAETNTSMTQNATEARVSEFQDAPPAARPAAVCPSSKLELEKAKLQQCPENHLGAHSVRLRQTKSVTALATVDNENANLDYLNLTDANPIADSANCDWQLGLDAVNTPVSPHGHGFIDSSPPEAPLGTAFKELSGSLEPMIADDERTLVDGYGSAEDIEGLIDELSDRVGTLQVGPGGMTQFYGPTSTFNLADMLSATYSKTHSTAQSDALECLTRLGAKKKVPAALENHLIHLYFCWQDPSFHVVDRVIYDEAMAKWYSMEDTSFYSESLRNAMCALGACFEARYHPDFVTFPKSLVEFFGERAKALLEMELDSPTIATVQALVILSNLESGGGRDARGWLYSGMAIRLAFNLALHLDMSSYISSGLITAADADLRRTVFWAAYTVDHELGFHLGRPFCTNMEDVTVKPHSGTRRHQHGEWTVCARVKSLSARLWHRAAISCKYGTSSISKVVLQEQNEKTVAKLLNWKECLPPVLRIDIGDQNTPYTPQVMLLHMQYYQSMIYAHRPWMSKSHLQPQPPKGPGHGHAREMCIQSAICIARILEMYECRYTLRRIHTKAVAITSSAVLLLLFAAVAQYSNGRDNILGHLSTCFRALDEFTISWPSASRAKDLLLRLQRRWEVRTRPSKRQPNLDDAAFPLTKPSPSSIESYGPSSRSHDTPSGHQIEPHGDISIDADIDWMLMPDEQCRSGNHAADLYSLLSNPAMHLEG</sequence>
<dbReference type="OMA" id="CELMAPC"/>
<gene>
    <name evidence="10" type="ORF">ASPCAL13134</name>
</gene>
<keyword evidence="5" id="KW-0238">DNA-binding</keyword>
<evidence type="ECO:0000256" key="3">
    <source>
        <dbReference type="ARBA" id="ARBA00022833"/>
    </source>
</evidence>
<keyword evidence="2" id="KW-0479">Metal-binding</keyword>
<keyword evidence="4" id="KW-0805">Transcription regulation</keyword>
<dbReference type="STRING" id="454130.A0A0U5GFE7"/>
<name>A0A0U5GFE7_ASPCI</name>
<dbReference type="EMBL" id="CDMC01000016">
    <property type="protein sequence ID" value="CEL10007.1"/>
    <property type="molecule type" value="Genomic_DNA"/>
</dbReference>
<dbReference type="Gene3D" id="4.10.240.10">
    <property type="entry name" value="Zn(2)-C6 fungal-type DNA-binding domain"/>
    <property type="match status" value="1"/>
</dbReference>
<evidence type="ECO:0000256" key="4">
    <source>
        <dbReference type="ARBA" id="ARBA00023015"/>
    </source>
</evidence>
<organism evidence="10 11">
    <name type="scientific">Aspergillus calidoustus</name>
    <dbReference type="NCBI Taxonomy" id="454130"/>
    <lineage>
        <taxon>Eukaryota</taxon>
        <taxon>Fungi</taxon>
        <taxon>Dikarya</taxon>
        <taxon>Ascomycota</taxon>
        <taxon>Pezizomycotina</taxon>
        <taxon>Eurotiomycetes</taxon>
        <taxon>Eurotiomycetidae</taxon>
        <taxon>Eurotiales</taxon>
        <taxon>Aspergillaceae</taxon>
        <taxon>Aspergillus</taxon>
        <taxon>Aspergillus subgen. Nidulantes</taxon>
    </lineage>
</organism>
<comment type="subcellular location">
    <subcellularLocation>
        <location evidence="1">Nucleus</location>
    </subcellularLocation>
</comment>
<protein>
    <recommendedName>
        <fullName evidence="9">Zn(2)-C6 fungal-type domain-containing protein</fullName>
    </recommendedName>
</protein>
<feature type="domain" description="Zn(2)-C6 fungal-type" evidence="9">
    <location>
        <begin position="2"/>
        <end position="32"/>
    </location>
</feature>
<dbReference type="SUPFAM" id="SSF57701">
    <property type="entry name" value="Zn2/Cys6 DNA-binding domain"/>
    <property type="match status" value="1"/>
</dbReference>
<dbReference type="GO" id="GO:0005634">
    <property type="term" value="C:nucleus"/>
    <property type="evidence" value="ECO:0007669"/>
    <property type="project" value="UniProtKB-SubCell"/>
</dbReference>
<keyword evidence="11" id="KW-1185">Reference proteome</keyword>
<evidence type="ECO:0000256" key="5">
    <source>
        <dbReference type="ARBA" id="ARBA00023125"/>
    </source>
</evidence>
<evidence type="ECO:0000256" key="6">
    <source>
        <dbReference type="ARBA" id="ARBA00023163"/>
    </source>
</evidence>
<dbReference type="InterPro" id="IPR051615">
    <property type="entry name" value="Transcr_Regulatory_Elem"/>
</dbReference>
<dbReference type="InterPro" id="IPR001138">
    <property type="entry name" value="Zn2Cys6_DnaBD"/>
</dbReference>
<feature type="compositionally biased region" description="Low complexity" evidence="8">
    <location>
        <begin position="730"/>
        <end position="742"/>
    </location>
</feature>
<dbReference type="InterPro" id="IPR036864">
    <property type="entry name" value="Zn2-C6_fun-type_DNA-bd_sf"/>
</dbReference>
<dbReference type="InterPro" id="IPR007219">
    <property type="entry name" value="XnlR_reg_dom"/>
</dbReference>
<dbReference type="PROSITE" id="PS50048">
    <property type="entry name" value="ZN2_CY6_FUNGAL_2"/>
    <property type="match status" value="1"/>
</dbReference>
<keyword evidence="6" id="KW-0804">Transcription</keyword>
<dbReference type="SMART" id="SM00906">
    <property type="entry name" value="Fungal_trans"/>
    <property type="match status" value="1"/>
</dbReference>
<dbReference type="PANTHER" id="PTHR31313:SF77">
    <property type="entry name" value="ZN(II)2CYS6 TRANSCRIPTION FACTOR (EUROFUNG)"/>
    <property type="match status" value="1"/>
</dbReference>